<dbReference type="InterPro" id="IPR011650">
    <property type="entry name" value="Peptidase_M20_dimer"/>
</dbReference>
<keyword evidence="5" id="KW-1185">Reference proteome</keyword>
<dbReference type="PIRSF" id="PIRSF005962">
    <property type="entry name" value="Pept_M20D_amidohydro"/>
    <property type="match status" value="1"/>
</dbReference>
<feature type="binding site" evidence="2">
    <location>
        <position position="103"/>
    </location>
    <ligand>
        <name>Mn(2+)</name>
        <dbReference type="ChEBI" id="CHEBI:29035"/>
        <label>2</label>
    </ligand>
</feature>
<keyword evidence="1 4" id="KW-0378">Hydrolase</keyword>
<dbReference type="RefSeq" id="WP_182965056.1">
    <property type="nucleotide sequence ID" value="NZ_BAABGC010000066.1"/>
</dbReference>
<dbReference type="Gene3D" id="3.30.70.360">
    <property type="match status" value="1"/>
</dbReference>
<accession>A0A7W4P7V4</accession>
<feature type="binding site" evidence="2">
    <location>
        <position position="357"/>
    </location>
    <ligand>
        <name>Mn(2+)</name>
        <dbReference type="ChEBI" id="CHEBI:29035"/>
        <label>2</label>
    </ligand>
</feature>
<evidence type="ECO:0000256" key="1">
    <source>
        <dbReference type="ARBA" id="ARBA00022801"/>
    </source>
</evidence>
<dbReference type="SUPFAM" id="SSF53187">
    <property type="entry name" value="Zn-dependent exopeptidases"/>
    <property type="match status" value="1"/>
</dbReference>
<name>A0A7W4P7V4_9PROT</name>
<dbReference type="GO" id="GO:0046872">
    <property type="term" value="F:metal ion binding"/>
    <property type="evidence" value="ECO:0007669"/>
    <property type="project" value="UniProtKB-KW"/>
</dbReference>
<comment type="cofactor">
    <cofactor evidence="2">
        <name>Mn(2+)</name>
        <dbReference type="ChEBI" id="CHEBI:29035"/>
    </cofactor>
    <text evidence="2">The Mn(2+) ion enhances activity.</text>
</comment>
<keyword evidence="2" id="KW-0464">Manganese</keyword>
<comment type="caution">
    <text evidence="4">The sequence shown here is derived from an EMBL/GenBank/DDBJ whole genome shotgun (WGS) entry which is preliminary data.</text>
</comment>
<feature type="binding site" evidence="2">
    <location>
        <position position="101"/>
    </location>
    <ligand>
        <name>Mn(2+)</name>
        <dbReference type="ChEBI" id="CHEBI:29035"/>
        <label>2</label>
    </ligand>
</feature>
<protein>
    <submittedName>
        <fullName evidence="4">Amidohydrolase</fullName>
    </submittedName>
</protein>
<organism evidence="4 5">
    <name type="scientific">Gluconacetobacter tumulicola</name>
    <dbReference type="NCBI Taxonomy" id="1017177"/>
    <lineage>
        <taxon>Bacteria</taxon>
        <taxon>Pseudomonadati</taxon>
        <taxon>Pseudomonadota</taxon>
        <taxon>Alphaproteobacteria</taxon>
        <taxon>Acetobacterales</taxon>
        <taxon>Acetobacteraceae</taxon>
        <taxon>Gluconacetobacter</taxon>
    </lineage>
</organism>
<evidence type="ECO:0000313" key="5">
    <source>
        <dbReference type="Proteomes" id="UP000525623"/>
    </source>
</evidence>
<dbReference type="Proteomes" id="UP000525623">
    <property type="component" value="Unassembled WGS sequence"/>
</dbReference>
<feature type="domain" description="Peptidase M20 dimerisation" evidence="3">
    <location>
        <begin position="182"/>
        <end position="282"/>
    </location>
</feature>
<dbReference type="Pfam" id="PF01546">
    <property type="entry name" value="Peptidase_M20"/>
    <property type="match status" value="1"/>
</dbReference>
<dbReference type="AlphaFoldDB" id="A0A7W4P7V4"/>
<dbReference type="PANTHER" id="PTHR11014:SF63">
    <property type="entry name" value="METALLOPEPTIDASE, PUTATIVE (AFU_ORTHOLOGUE AFUA_6G09600)-RELATED"/>
    <property type="match status" value="1"/>
</dbReference>
<dbReference type="NCBIfam" id="TIGR01891">
    <property type="entry name" value="amidohydrolases"/>
    <property type="match status" value="1"/>
</dbReference>
<dbReference type="InterPro" id="IPR017439">
    <property type="entry name" value="Amidohydrolase"/>
</dbReference>
<reference evidence="4 5" key="1">
    <citation type="submission" date="2020-04" db="EMBL/GenBank/DDBJ databases">
        <title>Description of novel Gluconacetobacter.</title>
        <authorList>
            <person name="Sombolestani A."/>
        </authorList>
    </citation>
    <scope>NUCLEOTIDE SEQUENCE [LARGE SCALE GENOMIC DNA]</scope>
    <source>
        <strain evidence="4 5">LMG 27725</strain>
    </source>
</reference>
<evidence type="ECO:0000256" key="2">
    <source>
        <dbReference type="PIRSR" id="PIRSR005962-1"/>
    </source>
</evidence>
<dbReference type="SUPFAM" id="SSF55031">
    <property type="entry name" value="Bacterial exopeptidase dimerisation domain"/>
    <property type="match status" value="1"/>
</dbReference>
<dbReference type="Pfam" id="PF07687">
    <property type="entry name" value="M20_dimer"/>
    <property type="match status" value="1"/>
</dbReference>
<feature type="binding site" evidence="2">
    <location>
        <position position="136"/>
    </location>
    <ligand>
        <name>Mn(2+)</name>
        <dbReference type="ChEBI" id="CHEBI:29035"/>
        <label>2</label>
    </ligand>
</feature>
<evidence type="ECO:0000259" key="3">
    <source>
        <dbReference type="Pfam" id="PF07687"/>
    </source>
</evidence>
<dbReference type="EMBL" id="JABEQL010000006">
    <property type="protein sequence ID" value="MBB2178738.1"/>
    <property type="molecule type" value="Genomic_DNA"/>
</dbReference>
<dbReference type="GO" id="GO:0050118">
    <property type="term" value="F:N-acetyldiaminopimelate deacetylase activity"/>
    <property type="evidence" value="ECO:0007669"/>
    <property type="project" value="UniProtKB-ARBA"/>
</dbReference>
<dbReference type="Gene3D" id="3.40.630.10">
    <property type="entry name" value="Zn peptidases"/>
    <property type="match status" value="1"/>
</dbReference>
<gene>
    <name evidence="4" type="ORF">HLH29_06035</name>
</gene>
<dbReference type="PANTHER" id="PTHR11014">
    <property type="entry name" value="PEPTIDASE M20 FAMILY MEMBER"/>
    <property type="match status" value="1"/>
</dbReference>
<dbReference type="FunFam" id="3.30.70.360:FF:000001">
    <property type="entry name" value="N-acetyldiaminopimelate deacetylase"/>
    <property type="match status" value="1"/>
</dbReference>
<feature type="binding site" evidence="2">
    <location>
        <position position="162"/>
    </location>
    <ligand>
        <name>Mn(2+)</name>
        <dbReference type="ChEBI" id="CHEBI:29035"/>
        <label>2</label>
    </ligand>
</feature>
<proteinExistence type="predicted"/>
<dbReference type="InterPro" id="IPR002933">
    <property type="entry name" value="Peptidase_M20"/>
</dbReference>
<keyword evidence="2" id="KW-0479">Metal-binding</keyword>
<sequence>MVSLRDINPYLDELTALRHDLHAHPEIGMEEHRTADLVARELERLGIEVHRGVGRTGVVGVLRVGNGEGAIGLRADMDALAMAEANDLPYRSTIPGMMHACGHDGHTTMLLGAARYLVETRRFNGTVNLIFQPGEEGAGGAEAMIADGLFERFPCDSVFGMHNRPGLDVGQYRITPGPAMAGGAFFTVTVEGRGAHGARPEDSIDPVPAVAQITLALQTIVSRNMPPEERAVVSITRLSGGDAFNVIPQTASLGGTIRCFSRALMEKIRERIETVAAHTAEAYGARATVSFRPIFAPLINDKEQAALYADAAAELVGEGAVDRHGAAVMGSEDFSFMTERVPGAYIHVGAGPGRTLHHELYDFNDAVIPYGVALYVSVVERKLAPEAF</sequence>
<dbReference type="InterPro" id="IPR036264">
    <property type="entry name" value="Bact_exopeptidase_dim_dom"/>
</dbReference>
<dbReference type="GO" id="GO:0019877">
    <property type="term" value="P:diaminopimelate biosynthetic process"/>
    <property type="evidence" value="ECO:0007669"/>
    <property type="project" value="UniProtKB-ARBA"/>
</dbReference>
<evidence type="ECO:0000313" key="4">
    <source>
        <dbReference type="EMBL" id="MBB2178738.1"/>
    </source>
</evidence>